<evidence type="ECO:0000256" key="1">
    <source>
        <dbReference type="PROSITE-ProRule" id="PRU00176"/>
    </source>
</evidence>
<reference evidence="5 6" key="1">
    <citation type="submission" date="2019-01" db="EMBL/GenBank/DDBJ databases">
        <title>Draft Genome and Complete Hox-Cluster Characterization of the Sterlet Sturgeon (Acipenser ruthenus).</title>
        <authorList>
            <person name="Wei Q."/>
        </authorList>
    </citation>
    <scope>NUCLEOTIDE SEQUENCE [LARGE SCALE GENOMIC DNA]</scope>
    <source>
        <strain evidence="5">WHYD16114868_AA</strain>
        <tissue evidence="5">Blood</tissue>
    </source>
</reference>
<keyword evidence="6" id="KW-1185">Reference proteome</keyword>
<dbReference type="PANTHER" id="PTHR28604">
    <property type="match status" value="1"/>
</dbReference>
<dbReference type="InterPro" id="IPR038915">
    <property type="entry name" value="PRR29-like"/>
</dbReference>
<evidence type="ECO:0000259" key="4">
    <source>
        <dbReference type="PROSITE" id="PS50102"/>
    </source>
</evidence>
<dbReference type="Pfam" id="PF15248">
    <property type="entry name" value="DUF4587"/>
    <property type="match status" value="1"/>
</dbReference>
<name>A0A662YKU4_ACIRT</name>
<dbReference type="InterPro" id="IPR027904">
    <property type="entry name" value="DUF4587"/>
</dbReference>
<dbReference type="AlphaFoldDB" id="A0A662YKU4"/>
<protein>
    <submittedName>
        <fullName evidence="5">Transformer-2 protein-like beta</fullName>
    </submittedName>
</protein>
<dbReference type="InterPro" id="IPR000504">
    <property type="entry name" value="RRM_dom"/>
</dbReference>
<evidence type="ECO:0000256" key="3">
    <source>
        <dbReference type="SAM" id="MobiDB-lite"/>
    </source>
</evidence>
<feature type="domain" description="RRM" evidence="4">
    <location>
        <begin position="424"/>
        <end position="482"/>
    </location>
</feature>
<comment type="caution">
    <text evidence="5">The sequence shown here is derived from an EMBL/GenBank/DDBJ whole genome shotgun (WGS) entry which is preliminary data.</text>
</comment>
<evidence type="ECO:0000313" key="5">
    <source>
        <dbReference type="EMBL" id="RXM97354.1"/>
    </source>
</evidence>
<feature type="compositionally biased region" description="Basic and acidic residues" evidence="3">
    <location>
        <begin position="557"/>
        <end position="569"/>
    </location>
</feature>
<dbReference type="SMART" id="SM00360">
    <property type="entry name" value="RRM"/>
    <property type="match status" value="1"/>
</dbReference>
<proteinExistence type="predicted"/>
<dbReference type="PROSITE" id="PS50102">
    <property type="entry name" value="RRM"/>
    <property type="match status" value="1"/>
</dbReference>
<gene>
    <name evidence="5" type="ORF">EOD39_14534</name>
</gene>
<dbReference type="Proteomes" id="UP000289886">
    <property type="component" value="Unassembled WGS sequence"/>
</dbReference>
<dbReference type="GO" id="GO:0003723">
    <property type="term" value="F:RNA binding"/>
    <property type="evidence" value="ECO:0007669"/>
    <property type="project" value="UniProtKB-UniRule"/>
</dbReference>
<keyword evidence="2" id="KW-0175">Coiled coil</keyword>
<dbReference type="PANTHER" id="PTHR28604:SF2">
    <property type="entry name" value="RIKEN CDNA 2610028H24 GENE"/>
    <property type="match status" value="1"/>
</dbReference>
<evidence type="ECO:0000313" key="6">
    <source>
        <dbReference type="Proteomes" id="UP000289886"/>
    </source>
</evidence>
<feature type="region of interest" description="Disordered" evidence="3">
    <location>
        <begin position="549"/>
        <end position="577"/>
    </location>
</feature>
<feature type="coiled-coil region" evidence="2">
    <location>
        <begin position="11"/>
        <end position="38"/>
    </location>
</feature>
<dbReference type="EMBL" id="SCEB01001133">
    <property type="protein sequence ID" value="RXM97354.1"/>
    <property type="molecule type" value="Genomic_DNA"/>
</dbReference>
<sequence length="592" mass="67458">MADAMVDQMTRLKLKLLEKRLENERDNMEERSETAISTARSYDGQEDALHSALRRKKDLLQKLRQLPQQQPLITQIPPPQPYPPIKSGSIKEDMVELMLMQNAQMHQIIMHNMMLKAIPPMALSPPGTGNPPPPPAQHSQDHHFGGPIIVKSDKPRGSSVHHHHHYSPPGLQGPPHPAQLPPIGYPMLPPMMPQNPMGQAGGYQPAVHHMTGPTTLPALHTINSPSDNTEWIQIKRPRLDGFVSVVKRRITGVAGFFNFHNPLTAPNSDSQGVDWADQVIPKPFGEIQRHSPKKWLHRMEFKLENLTEEGSSRSEKTWLDYRSKAVPSFTKPRYPEDGLRQVIDYGLSFRVCRRVVENNTDVYWSWYLKITVKLASRCCLTDQSSPLDLQLLVSPTVSGQSSEMEPVAHHQEFCRCEANPDPNNCIGVFGLSLYTTERDLREVFSKYGPLADVSIVYDQQSRRSRGFAFVYFETKADSKEKIGEWICKCNSGVWKIINMHAFPCHRRRSPSPYYSRGAYRSRSRSRSYSPLLLPFRNFLLDHEQTIHREPEPFSDCRGPEDTLRREEAPSSRSGPAQVRLCFRGFPRPKLGH</sequence>
<feature type="region of interest" description="Disordered" evidence="3">
    <location>
        <begin position="122"/>
        <end position="179"/>
    </location>
</feature>
<dbReference type="Gene3D" id="3.30.70.330">
    <property type="match status" value="1"/>
</dbReference>
<dbReference type="Pfam" id="PF00076">
    <property type="entry name" value="RRM_1"/>
    <property type="match status" value="1"/>
</dbReference>
<organism evidence="5 6">
    <name type="scientific">Acipenser ruthenus</name>
    <name type="common">Sterlet sturgeon</name>
    <dbReference type="NCBI Taxonomy" id="7906"/>
    <lineage>
        <taxon>Eukaryota</taxon>
        <taxon>Metazoa</taxon>
        <taxon>Chordata</taxon>
        <taxon>Craniata</taxon>
        <taxon>Vertebrata</taxon>
        <taxon>Euteleostomi</taxon>
        <taxon>Actinopterygii</taxon>
        <taxon>Chondrostei</taxon>
        <taxon>Acipenseriformes</taxon>
        <taxon>Acipenseridae</taxon>
        <taxon>Acipenser</taxon>
    </lineage>
</organism>
<dbReference type="SUPFAM" id="SSF54928">
    <property type="entry name" value="RNA-binding domain, RBD"/>
    <property type="match status" value="1"/>
</dbReference>
<keyword evidence="1" id="KW-0694">RNA-binding</keyword>
<dbReference type="InterPro" id="IPR012677">
    <property type="entry name" value="Nucleotide-bd_a/b_plait_sf"/>
</dbReference>
<dbReference type="InterPro" id="IPR035979">
    <property type="entry name" value="RBD_domain_sf"/>
</dbReference>
<evidence type="ECO:0000256" key="2">
    <source>
        <dbReference type="SAM" id="Coils"/>
    </source>
</evidence>
<accession>A0A662YKU4</accession>